<dbReference type="SUPFAM" id="SSF50249">
    <property type="entry name" value="Nucleic acid-binding proteins"/>
    <property type="match status" value="1"/>
</dbReference>
<proteinExistence type="predicted"/>
<dbReference type="Proteomes" id="UP001155586">
    <property type="component" value="Unassembled WGS sequence"/>
</dbReference>
<dbReference type="GO" id="GO:0003910">
    <property type="term" value="F:DNA ligase (ATP) activity"/>
    <property type="evidence" value="ECO:0007669"/>
    <property type="project" value="UniProtKB-EC"/>
</dbReference>
<feature type="signal peptide" evidence="5">
    <location>
        <begin position="1"/>
        <end position="22"/>
    </location>
</feature>
<dbReference type="PANTHER" id="PTHR47810">
    <property type="entry name" value="DNA LIGASE"/>
    <property type="match status" value="1"/>
</dbReference>
<keyword evidence="2" id="KW-0235">DNA replication</keyword>
<protein>
    <submittedName>
        <fullName evidence="7">DNA ligase</fullName>
        <ecNumber evidence="7">6.5.1.1</ecNumber>
    </submittedName>
</protein>
<name>A0A9X3CC88_9VIBR</name>
<feature type="chain" id="PRO_5040921801" evidence="5">
    <location>
        <begin position="23"/>
        <end position="282"/>
    </location>
</feature>
<sequence>MRLRLSTLSIALLIALPSHSEAELGYDLAVMNAKSYQAGINVLDYWKSEKLDGIRAIWTGSQLVTRNGHRIFAPLWFTESLPNYPLEGELWAGRGKFHVVQQTVLDKYPNNTLWKQIDFMIFDMPEAAGDYQKRYYNIVYWVEQVDEAHIKYIEHTPILSEKELFHHLDNITDKQGEGLMLRKISCRYQAGRSTDMLKLKKHQDTEATVVGYKVGNGKFAGMMGSLLVRLDSGLEFYIGSGFSELERQNPPKIGSVITFRYNGLTQNGVPKFARYVRERVTY</sequence>
<organism evidence="7 8">
    <name type="scientific">Vibrio paucivorans</name>
    <dbReference type="NCBI Taxonomy" id="2829489"/>
    <lineage>
        <taxon>Bacteria</taxon>
        <taxon>Pseudomonadati</taxon>
        <taxon>Pseudomonadota</taxon>
        <taxon>Gammaproteobacteria</taxon>
        <taxon>Vibrionales</taxon>
        <taxon>Vibrionaceae</taxon>
        <taxon>Vibrio</taxon>
    </lineage>
</organism>
<evidence type="ECO:0000313" key="7">
    <source>
        <dbReference type="EMBL" id="MCW8332986.1"/>
    </source>
</evidence>
<evidence type="ECO:0000256" key="1">
    <source>
        <dbReference type="ARBA" id="ARBA00022598"/>
    </source>
</evidence>
<feature type="domain" description="DNA ligase OB-like" evidence="6">
    <location>
        <begin position="215"/>
        <end position="279"/>
    </location>
</feature>
<dbReference type="InterPro" id="IPR016059">
    <property type="entry name" value="DNA_ligase_ATP-dep_CS"/>
</dbReference>
<dbReference type="GO" id="GO:0006260">
    <property type="term" value="P:DNA replication"/>
    <property type="evidence" value="ECO:0007669"/>
    <property type="project" value="UniProtKB-KW"/>
</dbReference>
<evidence type="ECO:0000313" key="8">
    <source>
        <dbReference type="Proteomes" id="UP001155586"/>
    </source>
</evidence>
<dbReference type="RefSeq" id="WP_265686675.1">
    <property type="nucleotide sequence ID" value="NZ_JAKRRX010000013.1"/>
</dbReference>
<evidence type="ECO:0000259" key="6">
    <source>
        <dbReference type="Pfam" id="PF14743"/>
    </source>
</evidence>
<dbReference type="InterPro" id="IPR050326">
    <property type="entry name" value="NAD_dep_DNA_ligaseB"/>
</dbReference>
<dbReference type="GO" id="GO:0006281">
    <property type="term" value="P:DNA repair"/>
    <property type="evidence" value="ECO:0007669"/>
    <property type="project" value="UniProtKB-KW"/>
</dbReference>
<reference evidence="7" key="1">
    <citation type="submission" date="2022-02" db="EMBL/GenBank/DDBJ databases">
        <title>Vibrio sp. nov., a new bacterium isolated from Bohai sea, China.</title>
        <authorList>
            <person name="Yuan Y."/>
        </authorList>
    </citation>
    <scope>NUCLEOTIDE SEQUENCE</scope>
    <source>
        <strain evidence="7">DBSS07</strain>
    </source>
</reference>
<dbReference type="Gene3D" id="2.40.50.140">
    <property type="entry name" value="Nucleic acid-binding proteins"/>
    <property type="match status" value="1"/>
</dbReference>
<evidence type="ECO:0000256" key="3">
    <source>
        <dbReference type="ARBA" id="ARBA00022763"/>
    </source>
</evidence>
<dbReference type="CDD" id="cd08041">
    <property type="entry name" value="OBF_kDNA_ligase_like"/>
    <property type="match status" value="1"/>
</dbReference>
<comment type="caution">
    <text evidence="7">The sequence shown here is derived from an EMBL/GenBank/DDBJ whole genome shotgun (WGS) entry which is preliminary data.</text>
</comment>
<dbReference type="Gene3D" id="3.30.1490.70">
    <property type="match status" value="1"/>
</dbReference>
<gene>
    <name evidence="7" type="ORF">MD483_03975</name>
</gene>
<dbReference type="Gene3D" id="3.30.470.30">
    <property type="entry name" value="DNA ligase/mRNA capping enzyme"/>
    <property type="match status" value="1"/>
</dbReference>
<keyword evidence="8" id="KW-1185">Reference proteome</keyword>
<dbReference type="InterPro" id="IPR029319">
    <property type="entry name" value="DNA_ligase_OB"/>
</dbReference>
<dbReference type="PANTHER" id="PTHR47810:SF1">
    <property type="entry name" value="DNA LIGASE B"/>
    <property type="match status" value="1"/>
</dbReference>
<dbReference type="PROSITE" id="PS00333">
    <property type="entry name" value="DNA_LIGASE_A2"/>
    <property type="match status" value="1"/>
</dbReference>
<dbReference type="NCBIfam" id="NF006592">
    <property type="entry name" value="PRK09125.1"/>
    <property type="match status" value="1"/>
</dbReference>
<evidence type="ECO:0000256" key="4">
    <source>
        <dbReference type="ARBA" id="ARBA00023204"/>
    </source>
</evidence>
<dbReference type="EC" id="6.5.1.1" evidence="7"/>
<dbReference type="EMBL" id="JAKRRX010000013">
    <property type="protein sequence ID" value="MCW8332986.1"/>
    <property type="molecule type" value="Genomic_DNA"/>
</dbReference>
<accession>A0A9X3CC88</accession>
<dbReference type="AlphaFoldDB" id="A0A9X3CC88"/>
<keyword evidence="3" id="KW-0227">DNA damage</keyword>
<dbReference type="Pfam" id="PF14743">
    <property type="entry name" value="DNA_ligase_OB_2"/>
    <property type="match status" value="1"/>
</dbReference>
<keyword evidence="1 7" id="KW-0436">Ligase</keyword>
<dbReference type="InterPro" id="IPR012340">
    <property type="entry name" value="NA-bd_OB-fold"/>
</dbReference>
<keyword evidence="4" id="KW-0234">DNA repair</keyword>
<dbReference type="CDD" id="cd07896">
    <property type="entry name" value="Adenylation_kDNA_ligase_like"/>
    <property type="match status" value="1"/>
</dbReference>
<keyword evidence="5" id="KW-0732">Signal</keyword>
<dbReference type="SUPFAM" id="SSF56091">
    <property type="entry name" value="DNA ligase/mRNA capping enzyme, catalytic domain"/>
    <property type="match status" value="1"/>
</dbReference>
<evidence type="ECO:0000256" key="2">
    <source>
        <dbReference type="ARBA" id="ARBA00022705"/>
    </source>
</evidence>
<evidence type="ECO:0000256" key="5">
    <source>
        <dbReference type="SAM" id="SignalP"/>
    </source>
</evidence>